<gene>
    <name evidence="2" type="ORF">T02_13606</name>
</gene>
<evidence type="ECO:0000313" key="3">
    <source>
        <dbReference type="Proteomes" id="UP000054721"/>
    </source>
</evidence>
<keyword evidence="3" id="KW-1185">Reference proteome</keyword>
<proteinExistence type="predicted"/>
<dbReference type="EMBL" id="JYDW01000059">
    <property type="protein sequence ID" value="KRZ58315.1"/>
    <property type="molecule type" value="Genomic_DNA"/>
</dbReference>
<evidence type="ECO:0000313" key="2">
    <source>
        <dbReference type="EMBL" id="KRZ58315.1"/>
    </source>
</evidence>
<dbReference type="Proteomes" id="UP000054721">
    <property type="component" value="Unassembled WGS sequence"/>
</dbReference>
<dbReference type="AlphaFoldDB" id="A0A0V1LFN6"/>
<keyword evidence="1" id="KW-0812">Transmembrane</keyword>
<protein>
    <submittedName>
        <fullName evidence="2">Uncharacterized protein</fullName>
    </submittedName>
</protein>
<comment type="caution">
    <text evidence="2">The sequence shown here is derived from an EMBL/GenBank/DDBJ whole genome shotgun (WGS) entry which is preliminary data.</text>
</comment>
<name>A0A0V1LFN6_9BILA</name>
<evidence type="ECO:0000256" key="1">
    <source>
        <dbReference type="SAM" id="Phobius"/>
    </source>
</evidence>
<accession>A0A0V1LFN6</accession>
<keyword evidence="1" id="KW-0472">Membrane</keyword>
<sequence>MNAILLMFHCATWPSVFLFELTSIALWIVHNFSLLQLKVEIVDLLLLKQAVVRLFGEQNF</sequence>
<keyword evidence="1" id="KW-1133">Transmembrane helix</keyword>
<reference evidence="2 3" key="1">
    <citation type="submission" date="2015-05" db="EMBL/GenBank/DDBJ databases">
        <title>Evolution of Trichinella species and genotypes.</title>
        <authorList>
            <person name="Korhonen P.K."/>
            <person name="Edoardo P."/>
            <person name="Giuseppe L.R."/>
            <person name="Gasser R.B."/>
        </authorList>
    </citation>
    <scope>NUCLEOTIDE SEQUENCE [LARGE SCALE GENOMIC DNA]</scope>
    <source>
        <strain evidence="2">ISS10</strain>
    </source>
</reference>
<organism evidence="2 3">
    <name type="scientific">Trichinella nativa</name>
    <dbReference type="NCBI Taxonomy" id="6335"/>
    <lineage>
        <taxon>Eukaryota</taxon>
        <taxon>Metazoa</taxon>
        <taxon>Ecdysozoa</taxon>
        <taxon>Nematoda</taxon>
        <taxon>Enoplea</taxon>
        <taxon>Dorylaimia</taxon>
        <taxon>Trichinellida</taxon>
        <taxon>Trichinellidae</taxon>
        <taxon>Trichinella</taxon>
    </lineage>
</organism>
<feature type="transmembrane region" description="Helical" evidence="1">
    <location>
        <begin position="6"/>
        <end position="29"/>
    </location>
</feature>